<feature type="region of interest" description="Disordered" evidence="1">
    <location>
        <begin position="657"/>
        <end position="686"/>
    </location>
</feature>
<evidence type="ECO:0000256" key="1">
    <source>
        <dbReference type="SAM" id="MobiDB-lite"/>
    </source>
</evidence>
<dbReference type="PANTHER" id="PTHR38248:SF2">
    <property type="entry name" value="FUNK1 11"/>
    <property type="match status" value="1"/>
</dbReference>
<gene>
    <name evidence="3" type="ORF">RDB_LOCUS8553</name>
</gene>
<reference evidence="3" key="1">
    <citation type="submission" date="2021-01" db="EMBL/GenBank/DDBJ databases">
        <authorList>
            <person name="Kaushik A."/>
        </authorList>
    </citation>
    <scope>NUCLEOTIDE SEQUENCE</scope>
    <source>
        <strain evidence="3">AG5</strain>
    </source>
</reference>
<protein>
    <recommendedName>
        <fullName evidence="2">Fungal-type protein kinase domain-containing protein</fullName>
    </recommendedName>
</protein>
<dbReference type="AlphaFoldDB" id="A0A8H3DQP4"/>
<evidence type="ECO:0000313" key="4">
    <source>
        <dbReference type="Proteomes" id="UP000663827"/>
    </source>
</evidence>
<feature type="region of interest" description="Disordered" evidence="1">
    <location>
        <begin position="229"/>
        <end position="252"/>
    </location>
</feature>
<dbReference type="InterPro" id="IPR040976">
    <property type="entry name" value="Pkinase_fungal"/>
</dbReference>
<evidence type="ECO:0000313" key="3">
    <source>
        <dbReference type="EMBL" id="CAE7061984.1"/>
    </source>
</evidence>
<feature type="domain" description="Fungal-type protein kinase" evidence="2">
    <location>
        <begin position="325"/>
        <end position="521"/>
    </location>
</feature>
<comment type="caution">
    <text evidence="3">The sequence shown here is derived from an EMBL/GenBank/DDBJ whole genome shotgun (WGS) entry which is preliminary data.</text>
</comment>
<name>A0A8H3DQP4_9AGAM</name>
<evidence type="ECO:0000259" key="2">
    <source>
        <dbReference type="Pfam" id="PF17667"/>
    </source>
</evidence>
<accession>A0A8H3DQP4</accession>
<dbReference type="EMBL" id="CAJNJQ010000185">
    <property type="protein sequence ID" value="CAE7061984.1"/>
    <property type="molecule type" value="Genomic_DNA"/>
</dbReference>
<proteinExistence type="predicted"/>
<organism evidence="3 4">
    <name type="scientific">Rhizoctonia solani</name>
    <dbReference type="NCBI Taxonomy" id="456999"/>
    <lineage>
        <taxon>Eukaryota</taxon>
        <taxon>Fungi</taxon>
        <taxon>Dikarya</taxon>
        <taxon>Basidiomycota</taxon>
        <taxon>Agaricomycotina</taxon>
        <taxon>Agaricomycetes</taxon>
        <taxon>Cantharellales</taxon>
        <taxon>Ceratobasidiaceae</taxon>
        <taxon>Rhizoctonia</taxon>
    </lineage>
</organism>
<dbReference type="Pfam" id="PF17667">
    <property type="entry name" value="Pkinase_fungal"/>
    <property type="match status" value="1"/>
</dbReference>
<feature type="compositionally biased region" description="Low complexity" evidence="1">
    <location>
        <begin position="237"/>
        <end position="247"/>
    </location>
</feature>
<dbReference type="PANTHER" id="PTHR38248">
    <property type="entry name" value="FUNK1 6"/>
    <property type="match status" value="1"/>
</dbReference>
<sequence length="686" mass="77177">MIRVVAGQAFRETCLSGGSPRSLNKISRDLERSYVNKIRIIPRGQDERLYTGDAPLLRLLNAMSEQIAGIEQEALVFRSGNNCRVKNPFTDQSRSPDIIVVWEPRDALSEIDYSVTEPFTKTWTELAAVGEVKVSKSGRYQLTDYLQRHLQFHPELSGVLGFTARVSEYALFYHDASGVYRSGFSWEDTGPLYEFIQKLYTRPFRDVSMQIQDARIPRWATKIGDDIYLSEGPNTPGGPDAQAGPGQRRYTTKAADAERKVVFIKDIWRDERRFFFESLLLKSAHRDHHLCGLVLPTSDGYVPDETGSPIRTIDLNPPESSTPSPKRFKMRMVTEEVGLPLEGVHSLRKFLCAMYDACVVQRNLYRKSCILHRDISDKNIMFAPGTSAYRERNQEGYAEVKFVNQVLAKNKSITPDPACLVIDLGNGADLAVKRGTDTLTERTGTPKFIARSVSSGELLEYPNYEAKMPPIEGLLADYDEFMHTTKYQFPDSPGSATQSKVEFAHRLFHDAESTFWVIAWTLTRSIKDGSEQQTNPSPRFIHFFHTMSRHYPIPQIDDSRELPSLARKAGWEDILHPDLSMLAPMLAKMYHYIRPEWAYWPDLNPAHVHEALMRLLLAQILTTSGEVMINIGGRNPPPALPGYDTLSRSTMSSCSKSVSLSHADGSIGTQRSHAGGVSGSVGSSQR</sequence>
<dbReference type="Proteomes" id="UP000663827">
    <property type="component" value="Unassembled WGS sequence"/>
</dbReference>